<gene>
    <name evidence="1" type="ORF">P5F74_04065</name>
</gene>
<dbReference type="RefSeq" id="WP_148297334.1">
    <property type="nucleotide sequence ID" value="NZ_CP042163.1"/>
</dbReference>
<proteinExistence type="predicted"/>
<accession>A0ABU6NKM7</accession>
<evidence type="ECO:0000313" key="1">
    <source>
        <dbReference type="EMBL" id="MED4127307.1"/>
    </source>
</evidence>
<evidence type="ECO:0008006" key="3">
    <source>
        <dbReference type="Google" id="ProtNLM"/>
    </source>
</evidence>
<organism evidence="1 2">
    <name type="scientific">Shouchella miscanthi</name>
    <dbReference type="NCBI Taxonomy" id="2598861"/>
    <lineage>
        <taxon>Bacteria</taxon>
        <taxon>Bacillati</taxon>
        <taxon>Bacillota</taxon>
        <taxon>Bacilli</taxon>
        <taxon>Bacillales</taxon>
        <taxon>Bacillaceae</taxon>
        <taxon>Shouchella</taxon>
    </lineage>
</organism>
<reference evidence="1 2" key="1">
    <citation type="submission" date="2023-03" db="EMBL/GenBank/DDBJ databases">
        <title>Bacillus Genome Sequencing.</title>
        <authorList>
            <person name="Dunlap C."/>
        </authorList>
    </citation>
    <scope>NUCLEOTIDE SEQUENCE [LARGE SCALE GENOMIC DNA]</scope>
    <source>
        <strain evidence="1 2">B-4107</strain>
    </source>
</reference>
<dbReference type="Proteomes" id="UP001341820">
    <property type="component" value="Unassembled WGS sequence"/>
</dbReference>
<sequence>MSTITKEAFTLPKSGGVSMNECRFIYTGTAEERRWKIERTYCKERSLVIELKGNEHDRAKRNTRSWRWSGRE</sequence>
<keyword evidence="2" id="KW-1185">Reference proteome</keyword>
<evidence type="ECO:0000313" key="2">
    <source>
        <dbReference type="Proteomes" id="UP001341820"/>
    </source>
</evidence>
<dbReference type="EMBL" id="JAROAS010000006">
    <property type="protein sequence ID" value="MED4127307.1"/>
    <property type="molecule type" value="Genomic_DNA"/>
</dbReference>
<name>A0ABU6NKM7_9BACI</name>
<comment type="caution">
    <text evidence="1">The sequence shown here is derived from an EMBL/GenBank/DDBJ whole genome shotgun (WGS) entry which is preliminary data.</text>
</comment>
<protein>
    <recommendedName>
        <fullName evidence="3">DUF559 domain-containing protein</fullName>
    </recommendedName>
</protein>